<comment type="caution">
    <text evidence="1">The sequence shown here is derived from an EMBL/GenBank/DDBJ whole genome shotgun (WGS) entry which is preliminary data.</text>
</comment>
<dbReference type="AlphaFoldDB" id="A0A8X7MNA3"/>
<gene>
    <name evidence="1" type="ORF">A4X06_0g6660</name>
</gene>
<organism evidence="1 2">
    <name type="scientific">Tilletia controversa</name>
    <name type="common">dwarf bunt fungus</name>
    <dbReference type="NCBI Taxonomy" id="13291"/>
    <lineage>
        <taxon>Eukaryota</taxon>
        <taxon>Fungi</taxon>
        <taxon>Dikarya</taxon>
        <taxon>Basidiomycota</taxon>
        <taxon>Ustilaginomycotina</taxon>
        <taxon>Exobasidiomycetes</taxon>
        <taxon>Tilletiales</taxon>
        <taxon>Tilletiaceae</taxon>
        <taxon>Tilletia</taxon>
    </lineage>
</organism>
<reference evidence="1" key="1">
    <citation type="submission" date="2016-04" db="EMBL/GenBank/DDBJ databases">
        <authorList>
            <person name="Nguyen H.D."/>
            <person name="Samba Siva P."/>
            <person name="Cullis J."/>
            <person name="Levesque C.A."/>
            <person name="Hambleton S."/>
        </authorList>
    </citation>
    <scope>NUCLEOTIDE SEQUENCE</scope>
    <source>
        <strain evidence="1">DAOMC 236426</strain>
    </source>
</reference>
<accession>A0A8X7MNA3</accession>
<sequence>MLWNKSQARKEDRRFSKHFVTRDENGDFLSEARREEIETGVHLLTEEARAKLKSAYADDKDSIEAITFKGWKDQYIDDLMALARQISEQLPELAWCDMFYKPFL</sequence>
<reference evidence="1" key="2">
    <citation type="journal article" date="2019" name="IMA Fungus">
        <title>Genome sequencing and comparison of five Tilletia species to identify candidate genes for the detection of regulated species infecting wheat.</title>
        <authorList>
            <person name="Nguyen H.D.T."/>
            <person name="Sultana T."/>
            <person name="Kesanakurti P."/>
            <person name="Hambleton S."/>
        </authorList>
    </citation>
    <scope>NUCLEOTIDE SEQUENCE</scope>
    <source>
        <strain evidence="1">DAOMC 236426</strain>
    </source>
</reference>
<keyword evidence="2" id="KW-1185">Reference proteome</keyword>
<protein>
    <submittedName>
        <fullName evidence="1">Uncharacterized protein</fullName>
    </submittedName>
</protein>
<dbReference type="Proteomes" id="UP000077684">
    <property type="component" value="Unassembled WGS sequence"/>
</dbReference>
<proteinExistence type="predicted"/>
<dbReference type="EMBL" id="LWDE02000998">
    <property type="protein sequence ID" value="KAE8242946.1"/>
    <property type="molecule type" value="Genomic_DNA"/>
</dbReference>
<evidence type="ECO:0000313" key="1">
    <source>
        <dbReference type="EMBL" id="KAE8242946.1"/>
    </source>
</evidence>
<name>A0A8X7MNA3_9BASI</name>
<evidence type="ECO:0000313" key="2">
    <source>
        <dbReference type="Proteomes" id="UP000077684"/>
    </source>
</evidence>